<dbReference type="EMBL" id="AP024488">
    <property type="protein sequence ID" value="BCS98523.1"/>
    <property type="molecule type" value="Genomic_DNA"/>
</dbReference>
<name>A0ABM7PLW7_9BACT</name>
<proteinExistence type="predicted"/>
<accession>A0ABM7PLW7</accession>
<keyword evidence="2" id="KW-1185">Reference proteome</keyword>
<reference evidence="1 2" key="1">
    <citation type="submission" date="2021-02" db="EMBL/GenBank/DDBJ databases">
        <title>Complete genome of Desulfoluna sp. strain ASN36.</title>
        <authorList>
            <person name="Takahashi A."/>
            <person name="Kojima H."/>
            <person name="Fukui M."/>
        </authorList>
    </citation>
    <scope>NUCLEOTIDE SEQUENCE [LARGE SCALE GENOMIC DNA]</scope>
    <source>
        <strain evidence="1 2">ASN36</strain>
    </source>
</reference>
<dbReference type="Gene3D" id="1.10.287.130">
    <property type="match status" value="1"/>
</dbReference>
<evidence type="ECO:0008006" key="3">
    <source>
        <dbReference type="Google" id="ProtNLM"/>
    </source>
</evidence>
<sequence>MSQHTSERETTTLMGAVTAPATHDLMNVLAIINEHAGLLSDLLRFAKGEPLPPEQLEKGIKAIEAQVSRGRTLLTQLNSFAHATDLSPAPLDAGNAVAEVVHLTQRKFHAQLASPAPSHVASCDPIVFRLLIYRLLEAACDPSLAEGPCVTMTLQDPTLLVTIQPQSPAELAEPLAPLAQSLGATLTCSGDTLTLSLPR</sequence>
<dbReference type="Proteomes" id="UP001320148">
    <property type="component" value="Chromosome"/>
</dbReference>
<gene>
    <name evidence="1" type="ORF">DSLASN_41550</name>
</gene>
<evidence type="ECO:0000313" key="2">
    <source>
        <dbReference type="Proteomes" id="UP001320148"/>
    </source>
</evidence>
<organism evidence="1 2">
    <name type="scientific">Desulfoluna limicola</name>
    <dbReference type="NCBI Taxonomy" id="2810562"/>
    <lineage>
        <taxon>Bacteria</taxon>
        <taxon>Pseudomonadati</taxon>
        <taxon>Thermodesulfobacteriota</taxon>
        <taxon>Desulfobacteria</taxon>
        <taxon>Desulfobacterales</taxon>
        <taxon>Desulfolunaceae</taxon>
        <taxon>Desulfoluna</taxon>
    </lineage>
</organism>
<dbReference type="RefSeq" id="WP_236889915.1">
    <property type="nucleotide sequence ID" value="NZ_AP024488.1"/>
</dbReference>
<protein>
    <recommendedName>
        <fullName evidence="3">Histidine kinase</fullName>
    </recommendedName>
</protein>
<evidence type="ECO:0000313" key="1">
    <source>
        <dbReference type="EMBL" id="BCS98523.1"/>
    </source>
</evidence>